<dbReference type="Gene3D" id="3.80.10.10">
    <property type="entry name" value="Ribonuclease Inhibitor"/>
    <property type="match status" value="1"/>
</dbReference>
<dbReference type="EnsemblPlants" id="AES81303">
    <property type="protein sequence ID" value="AES81303"/>
    <property type="gene ID" value="MTR_7g090760"/>
</dbReference>
<evidence type="ECO:0000259" key="1">
    <source>
        <dbReference type="Pfam" id="PF24758"/>
    </source>
</evidence>
<reference evidence="2 4" key="2">
    <citation type="journal article" date="2014" name="BMC Genomics">
        <title>An improved genome release (version Mt4.0) for the model legume Medicago truncatula.</title>
        <authorList>
            <person name="Tang H."/>
            <person name="Krishnakumar V."/>
            <person name="Bidwell S."/>
            <person name="Rosen B."/>
            <person name="Chan A."/>
            <person name="Zhou S."/>
            <person name="Gentzbittel L."/>
            <person name="Childs K.L."/>
            <person name="Yandell M."/>
            <person name="Gundlach H."/>
            <person name="Mayer K.F."/>
            <person name="Schwartz D.C."/>
            <person name="Town C.D."/>
        </authorList>
    </citation>
    <scope>GENOME REANNOTATION</scope>
    <source>
        <strain evidence="3 4">cv. Jemalong A17</strain>
    </source>
</reference>
<dbReference type="SUPFAM" id="SSF52047">
    <property type="entry name" value="RNI-like"/>
    <property type="match status" value="1"/>
</dbReference>
<accession>A0A0C3WCF2</accession>
<reference evidence="2 4" key="1">
    <citation type="journal article" date="2011" name="Nature">
        <title>The Medicago genome provides insight into the evolution of rhizobial symbioses.</title>
        <authorList>
            <person name="Young N.D."/>
            <person name="Debelle F."/>
            <person name="Oldroyd G.E."/>
            <person name="Geurts R."/>
            <person name="Cannon S.B."/>
            <person name="Udvardi M.K."/>
            <person name="Benedito V.A."/>
            <person name="Mayer K.F."/>
            <person name="Gouzy J."/>
            <person name="Schoof H."/>
            <person name="Van de Peer Y."/>
            <person name="Proost S."/>
            <person name="Cook D.R."/>
            <person name="Meyers B.C."/>
            <person name="Spannagl M."/>
            <person name="Cheung F."/>
            <person name="De Mita S."/>
            <person name="Krishnakumar V."/>
            <person name="Gundlach H."/>
            <person name="Zhou S."/>
            <person name="Mudge J."/>
            <person name="Bharti A.K."/>
            <person name="Murray J.D."/>
            <person name="Naoumkina M.A."/>
            <person name="Rosen B."/>
            <person name="Silverstein K.A."/>
            <person name="Tang H."/>
            <person name="Rombauts S."/>
            <person name="Zhao P.X."/>
            <person name="Zhou P."/>
            <person name="Barbe V."/>
            <person name="Bardou P."/>
            <person name="Bechner M."/>
            <person name="Bellec A."/>
            <person name="Berger A."/>
            <person name="Berges H."/>
            <person name="Bidwell S."/>
            <person name="Bisseling T."/>
            <person name="Choisne N."/>
            <person name="Couloux A."/>
            <person name="Denny R."/>
            <person name="Deshpande S."/>
            <person name="Dai X."/>
            <person name="Doyle J.J."/>
            <person name="Dudez A.M."/>
            <person name="Farmer A.D."/>
            <person name="Fouteau S."/>
            <person name="Franken C."/>
            <person name="Gibelin C."/>
            <person name="Gish J."/>
            <person name="Goldstein S."/>
            <person name="Gonzalez A.J."/>
            <person name="Green P.J."/>
            <person name="Hallab A."/>
            <person name="Hartog M."/>
            <person name="Hua A."/>
            <person name="Humphray S.J."/>
            <person name="Jeong D.H."/>
            <person name="Jing Y."/>
            <person name="Jocker A."/>
            <person name="Kenton S.M."/>
            <person name="Kim D.J."/>
            <person name="Klee K."/>
            <person name="Lai H."/>
            <person name="Lang C."/>
            <person name="Lin S."/>
            <person name="Macmil S.L."/>
            <person name="Magdelenat G."/>
            <person name="Matthews L."/>
            <person name="McCorrison J."/>
            <person name="Monaghan E.L."/>
            <person name="Mun J.H."/>
            <person name="Najar F.Z."/>
            <person name="Nicholson C."/>
            <person name="Noirot C."/>
            <person name="O'Bleness M."/>
            <person name="Paule C.R."/>
            <person name="Poulain J."/>
            <person name="Prion F."/>
            <person name="Qin B."/>
            <person name="Qu C."/>
            <person name="Retzel E.F."/>
            <person name="Riddle C."/>
            <person name="Sallet E."/>
            <person name="Samain S."/>
            <person name="Samson N."/>
            <person name="Sanders I."/>
            <person name="Saurat O."/>
            <person name="Scarpelli C."/>
            <person name="Schiex T."/>
            <person name="Segurens B."/>
            <person name="Severin A.J."/>
            <person name="Sherrier D.J."/>
            <person name="Shi R."/>
            <person name="Sims S."/>
            <person name="Singer S.R."/>
            <person name="Sinharoy S."/>
            <person name="Sterck L."/>
            <person name="Viollet A."/>
            <person name="Wang B.B."/>
            <person name="Wang K."/>
            <person name="Wang M."/>
            <person name="Wang X."/>
            <person name="Warfsmann J."/>
            <person name="Weissenbach J."/>
            <person name="White D.D."/>
            <person name="White J.D."/>
            <person name="Wiley G.B."/>
            <person name="Wincker P."/>
            <person name="Xing Y."/>
            <person name="Yang L."/>
            <person name="Yao Z."/>
            <person name="Ying F."/>
            <person name="Zhai J."/>
            <person name="Zhou L."/>
            <person name="Zuber A."/>
            <person name="Denarie J."/>
            <person name="Dixon R.A."/>
            <person name="May G.D."/>
            <person name="Schwartz D.C."/>
            <person name="Rogers J."/>
            <person name="Quetier F."/>
            <person name="Town C.D."/>
            <person name="Roe B.A."/>
        </authorList>
    </citation>
    <scope>NUCLEOTIDE SEQUENCE [LARGE SCALE GENOMIC DNA]</scope>
    <source>
        <strain evidence="2">A17</strain>
        <strain evidence="3 4">cv. Jemalong A17</strain>
    </source>
</reference>
<reference evidence="3" key="3">
    <citation type="submission" date="2015-04" db="UniProtKB">
        <authorList>
            <consortium name="EnsemblPlants"/>
        </authorList>
    </citation>
    <scope>IDENTIFICATION</scope>
    <source>
        <strain evidence="3">cv. Jemalong A17</strain>
    </source>
</reference>
<feature type="domain" description="F-box/LRR-repeat protein 15/At3g58940/PEG3-like LRR" evidence="1">
    <location>
        <begin position="39"/>
        <end position="139"/>
    </location>
</feature>
<dbReference type="InterPro" id="IPR055411">
    <property type="entry name" value="LRR_FXL15/At3g58940/PEG3-like"/>
</dbReference>
<dbReference type="AlphaFoldDB" id="G7KSK3"/>
<dbReference type="PANTHER" id="PTHR34145:SF28">
    <property type="entry name" value="F-BOX DOMAIN-CONTAINING PROTEIN"/>
    <property type="match status" value="1"/>
</dbReference>
<dbReference type="HOGENOM" id="CLU_1398255_0_0_1"/>
<keyword evidence="4" id="KW-1185">Reference proteome</keyword>
<accession>G7KSK3</accession>
<dbReference type="PANTHER" id="PTHR34145">
    <property type="entry name" value="OS02G0105600 PROTEIN"/>
    <property type="match status" value="1"/>
</dbReference>
<proteinExistence type="predicted"/>
<evidence type="ECO:0000313" key="4">
    <source>
        <dbReference type="Proteomes" id="UP000002051"/>
    </source>
</evidence>
<dbReference type="Pfam" id="PF24758">
    <property type="entry name" value="LRR_At5g56370"/>
    <property type="match status" value="1"/>
</dbReference>
<gene>
    <name evidence="2" type="ordered locus">MTR_7g090760</name>
</gene>
<evidence type="ECO:0000313" key="2">
    <source>
        <dbReference type="EMBL" id="AES81303.2"/>
    </source>
</evidence>
<dbReference type="Proteomes" id="UP000002051">
    <property type="component" value="Unassembled WGS sequence"/>
</dbReference>
<protein>
    <recommendedName>
        <fullName evidence="1">F-box/LRR-repeat protein 15/At3g58940/PEG3-like LRR domain-containing protein</fullName>
    </recommendedName>
</protein>
<dbReference type="InterPro" id="IPR032675">
    <property type="entry name" value="LRR_dom_sf"/>
</dbReference>
<organism evidence="2 4">
    <name type="scientific">Medicago truncatula</name>
    <name type="common">Barrel medic</name>
    <name type="synonym">Medicago tribuloides</name>
    <dbReference type="NCBI Taxonomy" id="3880"/>
    <lineage>
        <taxon>Eukaryota</taxon>
        <taxon>Viridiplantae</taxon>
        <taxon>Streptophyta</taxon>
        <taxon>Embryophyta</taxon>
        <taxon>Tracheophyta</taxon>
        <taxon>Spermatophyta</taxon>
        <taxon>Magnoliopsida</taxon>
        <taxon>eudicotyledons</taxon>
        <taxon>Gunneridae</taxon>
        <taxon>Pentapetalae</taxon>
        <taxon>rosids</taxon>
        <taxon>fabids</taxon>
        <taxon>Fabales</taxon>
        <taxon>Fabaceae</taxon>
        <taxon>Papilionoideae</taxon>
        <taxon>50 kb inversion clade</taxon>
        <taxon>NPAAA clade</taxon>
        <taxon>Hologalegina</taxon>
        <taxon>IRL clade</taxon>
        <taxon>Trifolieae</taxon>
        <taxon>Medicago</taxon>
    </lineage>
</organism>
<sequence length="195" mass="22638">MQHNGPIHKFHLFIPYDYNFKIIIEFLSTWIPFLSRRDIKHLELLNYGTHVDQMPYTVLACFKRLLNLHLSNVTFESGALEGLISGCPLLEKLSIQFCEGFEYFDISVTTLKVLLLQFHQEMKSICLKKAINLIDLTLKATNGCVCIWFDQKFTKKHSKAFYWSMTRCLQDAVCKYHSSNAAKKLVQLHEVSEIG</sequence>
<evidence type="ECO:0000313" key="3">
    <source>
        <dbReference type="EnsemblPlants" id="AES81303"/>
    </source>
</evidence>
<dbReference type="EMBL" id="CM001223">
    <property type="protein sequence ID" value="AES81303.2"/>
    <property type="molecule type" value="Genomic_DNA"/>
</dbReference>
<dbReference type="InterPro" id="IPR053772">
    <property type="entry name" value="At1g61320/At1g61330-like"/>
</dbReference>
<dbReference type="PaxDb" id="3880-AES81303"/>
<name>G7KSK3_MEDTR</name>